<accession>A0A7W7SW62</accession>
<sequence length="282" mass="29761">MALDKVIAAIQSARDHFHTSVVARVRNDVTVVTAQLTQATRGSRHAAILGAVAAARSGREHLDNALQHLLAATQHLDSYLAVVVGTAPAPRPPAQEPAAGSAVPVPPPTAGSTVPVPHPAAGSTVPVPPPAAPLGTRWSTTTAVPERVRAAATSFLPRPPGANRPTTGCFQGRVVTSGGRDRSIAADLRYDPLRGPPVTFYQHVESKVAAQMRHDDIATADLVVDNTVCGSNQHDQDHEWSCEKILPAILPAGARLTVWVTRDGGQSWWQATYTGTGERITR</sequence>
<dbReference type="EMBL" id="JACHJW010000001">
    <property type="protein sequence ID" value="MBB4960780.1"/>
    <property type="molecule type" value="Genomic_DNA"/>
</dbReference>
<dbReference type="Pfam" id="PF14428">
    <property type="entry name" value="DddA-like"/>
    <property type="match status" value="1"/>
</dbReference>
<dbReference type="RefSeq" id="WP_184536499.1">
    <property type="nucleotide sequence ID" value="NZ_JACHJW010000001.1"/>
</dbReference>
<gene>
    <name evidence="2" type="ORF">FHR38_004513</name>
</gene>
<evidence type="ECO:0000313" key="3">
    <source>
        <dbReference type="Proteomes" id="UP000578819"/>
    </source>
</evidence>
<keyword evidence="3" id="KW-1185">Reference proteome</keyword>
<protein>
    <recommendedName>
        <fullName evidence="4">Nucleic acid/nucleotide deaminase of polymorphic system toxin</fullName>
    </recommendedName>
</protein>
<name>A0A7W7SW62_9ACTN</name>
<feature type="region of interest" description="Disordered" evidence="1">
    <location>
        <begin position="155"/>
        <end position="175"/>
    </location>
</feature>
<dbReference type="Proteomes" id="UP000578819">
    <property type="component" value="Unassembled WGS sequence"/>
</dbReference>
<evidence type="ECO:0000313" key="2">
    <source>
        <dbReference type="EMBL" id="MBB4960780.1"/>
    </source>
</evidence>
<reference evidence="2 3" key="1">
    <citation type="submission" date="2020-08" db="EMBL/GenBank/DDBJ databases">
        <title>Sequencing the genomes of 1000 actinobacteria strains.</title>
        <authorList>
            <person name="Klenk H.-P."/>
        </authorList>
    </citation>
    <scope>NUCLEOTIDE SEQUENCE [LARGE SCALE GENOMIC DNA]</scope>
    <source>
        <strain evidence="2 3">DSM 45886</strain>
    </source>
</reference>
<organism evidence="2 3">
    <name type="scientific">Micromonospora polyrhachis</name>
    <dbReference type="NCBI Taxonomy" id="1282883"/>
    <lineage>
        <taxon>Bacteria</taxon>
        <taxon>Bacillati</taxon>
        <taxon>Actinomycetota</taxon>
        <taxon>Actinomycetes</taxon>
        <taxon>Micromonosporales</taxon>
        <taxon>Micromonosporaceae</taxon>
        <taxon>Micromonospora</taxon>
    </lineage>
</organism>
<feature type="region of interest" description="Disordered" evidence="1">
    <location>
        <begin position="90"/>
        <end position="113"/>
    </location>
</feature>
<comment type="caution">
    <text evidence="2">The sequence shown here is derived from an EMBL/GenBank/DDBJ whole genome shotgun (WGS) entry which is preliminary data.</text>
</comment>
<dbReference type="AlphaFoldDB" id="A0A7W7SW62"/>
<evidence type="ECO:0008006" key="4">
    <source>
        <dbReference type="Google" id="ProtNLM"/>
    </source>
</evidence>
<dbReference type="InterPro" id="IPR032724">
    <property type="entry name" value="SCP1.201-like"/>
</dbReference>
<evidence type="ECO:0000256" key="1">
    <source>
        <dbReference type="SAM" id="MobiDB-lite"/>
    </source>
</evidence>
<proteinExistence type="predicted"/>